<evidence type="ECO:0000313" key="4">
    <source>
        <dbReference type="EMBL" id="CAF4037819.1"/>
    </source>
</evidence>
<organism evidence="2 5">
    <name type="scientific">Rotaria sordida</name>
    <dbReference type="NCBI Taxonomy" id="392033"/>
    <lineage>
        <taxon>Eukaryota</taxon>
        <taxon>Metazoa</taxon>
        <taxon>Spiralia</taxon>
        <taxon>Gnathifera</taxon>
        <taxon>Rotifera</taxon>
        <taxon>Eurotatoria</taxon>
        <taxon>Bdelloidea</taxon>
        <taxon>Philodinida</taxon>
        <taxon>Philodinidae</taxon>
        <taxon>Rotaria</taxon>
    </lineage>
</organism>
<dbReference type="Proteomes" id="UP000663882">
    <property type="component" value="Unassembled WGS sequence"/>
</dbReference>
<dbReference type="AlphaFoldDB" id="A0A815G0L2"/>
<dbReference type="Proteomes" id="UP000663874">
    <property type="component" value="Unassembled WGS sequence"/>
</dbReference>
<dbReference type="Proteomes" id="UP000663823">
    <property type="component" value="Unassembled WGS sequence"/>
</dbReference>
<accession>A0A815G0L2</accession>
<dbReference type="Proteomes" id="UP000663889">
    <property type="component" value="Unassembled WGS sequence"/>
</dbReference>
<evidence type="ECO:0000313" key="3">
    <source>
        <dbReference type="EMBL" id="CAF3909845.1"/>
    </source>
</evidence>
<sequence length="157" mass="18473">MHGICHDYWKPTIPSYSEMNTRTRGVFTIRPFVYGKYAPDQSESLEKHQESTYHKIAVQNLSFRQQERSVAQITISCEDIHEVQESLLTLKSLFNFINRSSIRLANCNDIQTLFKHPQLTLIQPSGTRWLSYSHSINAVIRSYERLMIPFQFYKINQ</sequence>
<name>A0A815G0L2_9BILA</name>
<dbReference type="EMBL" id="CAJOBE010007493">
    <property type="protein sequence ID" value="CAF4037819.1"/>
    <property type="molecule type" value="Genomic_DNA"/>
</dbReference>
<evidence type="ECO:0000313" key="5">
    <source>
        <dbReference type="Proteomes" id="UP000663882"/>
    </source>
</evidence>
<dbReference type="EMBL" id="CAJNOU010001686">
    <property type="protein sequence ID" value="CAF1239702.1"/>
    <property type="molecule type" value="Genomic_DNA"/>
</dbReference>
<dbReference type="OrthoDB" id="10054789at2759"/>
<comment type="caution">
    <text evidence="2">The sequence shown here is derived from an EMBL/GenBank/DDBJ whole genome shotgun (WGS) entry which is preliminary data.</text>
</comment>
<evidence type="ECO:0000313" key="1">
    <source>
        <dbReference type="EMBL" id="CAF1239702.1"/>
    </source>
</evidence>
<dbReference type="EMBL" id="CAJNOO010003343">
    <property type="protein sequence ID" value="CAF1332320.1"/>
    <property type="molecule type" value="Genomic_DNA"/>
</dbReference>
<gene>
    <name evidence="4" type="ORF">FNK824_LOCUS28010</name>
    <name evidence="3" type="ORF">OTI717_LOCUS24238</name>
    <name evidence="2" type="ORF">RFH988_LOCUS31328</name>
    <name evidence="1" type="ORF">SEV965_LOCUS23153</name>
</gene>
<evidence type="ECO:0000313" key="2">
    <source>
        <dbReference type="EMBL" id="CAF1332320.1"/>
    </source>
</evidence>
<proteinExistence type="predicted"/>
<dbReference type="EMBL" id="CAJOAX010004524">
    <property type="protein sequence ID" value="CAF3909845.1"/>
    <property type="molecule type" value="Genomic_DNA"/>
</dbReference>
<protein>
    <submittedName>
        <fullName evidence="2">Uncharacterized protein</fullName>
    </submittedName>
</protein>
<reference evidence="2" key="1">
    <citation type="submission" date="2021-02" db="EMBL/GenBank/DDBJ databases">
        <authorList>
            <person name="Nowell W R."/>
        </authorList>
    </citation>
    <scope>NUCLEOTIDE SEQUENCE</scope>
</reference>